<dbReference type="AlphaFoldDB" id="A0A453Q305"/>
<reference evidence="2" key="2">
    <citation type="journal article" date="2017" name="Nat. Plants">
        <title>The Aegilops tauschii genome reveals multiple impacts of transposons.</title>
        <authorList>
            <person name="Zhao G."/>
            <person name="Zou C."/>
            <person name="Li K."/>
            <person name="Wang K."/>
            <person name="Li T."/>
            <person name="Gao L."/>
            <person name="Zhang X."/>
            <person name="Wang H."/>
            <person name="Yang Z."/>
            <person name="Liu X."/>
            <person name="Jiang W."/>
            <person name="Mao L."/>
            <person name="Kong X."/>
            <person name="Jiao Y."/>
            <person name="Jia J."/>
        </authorList>
    </citation>
    <scope>NUCLEOTIDE SEQUENCE [LARGE SCALE GENOMIC DNA]</scope>
    <source>
        <strain evidence="2">cv. AL8/78</strain>
    </source>
</reference>
<keyword evidence="2" id="KW-1185">Reference proteome</keyword>
<proteinExistence type="predicted"/>
<organism evidence="1 2">
    <name type="scientific">Aegilops tauschii subsp. strangulata</name>
    <name type="common">Goatgrass</name>
    <dbReference type="NCBI Taxonomy" id="200361"/>
    <lineage>
        <taxon>Eukaryota</taxon>
        <taxon>Viridiplantae</taxon>
        <taxon>Streptophyta</taxon>
        <taxon>Embryophyta</taxon>
        <taxon>Tracheophyta</taxon>
        <taxon>Spermatophyta</taxon>
        <taxon>Magnoliopsida</taxon>
        <taxon>Liliopsida</taxon>
        <taxon>Poales</taxon>
        <taxon>Poaceae</taxon>
        <taxon>BOP clade</taxon>
        <taxon>Pooideae</taxon>
        <taxon>Triticodae</taxon>
        <taxon>Triticeae</taxon>
        <taxon>Triticinae</taxon>
        <taxon>Aegilops</taxon>
    </lineage>
</organism>
<reference evidence="2" key="1">
    <citation type="journal article" date="2014" name="Science">
        <title>Ancient hybridizations among the ancestral genomes of bread wheat.</title>
        <authorList>
            <consortium name="International Wheat Genome Sequencing Consortium,"/>
            <person name="Marcussen T."/>
            <person name="Sandve S.R."/>
            <person name="Heier L."/>
            <person name="Spannagl M."/>
            <person name="Pfeifer M."/>
            <person name="Jakobsen K.S."/>
            <person name="Wulff B.B."/>
            <person name="Steuernagel B."/>
            <person name="Mayer K.F."/>
            <person name="Olsen O.A."/>
        </authorList>
    </citation>
    <scope>NUCLEOTIDE SEQUENCE [LARGE SCALE GENOMIC DNA]</scope>
    <source>
        <strain evidence="2">cv. AL8/78</strain>
    </source>
</reference>
<reference evidence="1" key="4">
    <citation type="submission" date="2019-03" db="UniProtKB">
        <authorList>
            <consortium name="EnsemblPlants"/>
        </authorList>
    </citation>
    <scope>IDENTIFICATION</scope>
</reference>
<protein>
    <submittedName>
        <fullName evidence="1">Uncharacterized protein</fullName>
    </submittedName>
</protein>
<dbReference type="Proteomes" id="UP000015105">
    <property type="component" value="Chromosome 6D"/>
</dbReference>
<evidence type="ECO:0000313" key="1">
    <source>
        <dbReference type="EnsemblPlants" id="AET6Gv20956300.7"/>
    </source>
</evidence>
<dbReference type="Gramene" id="AET6Gv20956300.7">
    <property type="protein sequence ID" value="AET6Gv20956300.7"/>
    <property type="gene ID" value="AET6Gv20956300"/>
</dbReference>
<sequence length="88" mass="9241">WLAPVAARLAKLGPPGELAAGLLTKVAGGERRGPELPQAVGSLASVAGEAFFLPLYDLFLTYGGVFRLNFGPKVSESSIELPPKLQSY</sequence>
<evidence type="ECO:0000313" key="2">
    <source>
        <dbReference type="Proteomes" id="UP000015105"/>
    </source>
</evidence>
<reference evidence="1" key="5">
    <citation type="journal article" date="2021" name="G3 (Bethesda)">
        <title>Aegilops tauschii genome assembly Aet v5.0 features greater sequence contiguity and improved annotation.</title>
        <authorList>
            <person name="Wang L."/>
            <person name="Zhu T."/>
            <person name="Rodriguez J.C."/>
            <person name="Deal K.R."/>
            <person name="Dubcovsky J."/>
            <person name="McGuire P.E."/>
            <person name="Lux T."/>
            <person name="Spannagl M."/>
            <person name="Mayer K.F.X."/>
            <person name="Baldrich P."/>
            <person name="Meyers B.C."/>
            <person name="Huo N."/>
            <person name="Gu Y.Q."/>
            <person name="Zhou H."/>
            <person name="Devos K.M."/>
            <person name="Bennetzen J.L."/>
            <person name="Unver T."/>
            <person name="Budak H."/>
            <person name="Gulick P.J."/>
            <person name="Galiba G."/>
            <person name="Kalapos B."/>
            <person name="Nelson D.R."/>
            <person name="Li P."/>
            <person name="You F.M."/>
            <person name="Luo M.C."/>
            <person name="Dvorak J."/>
        </authorList>
    </citation>
    <scope>NUCLEOTIDE SEQUENCE [LARGE SCALE GENOMIC DNA]</scope>
    <source>
        <strain evidence="1">cv. AL8/78</strain>
    </source>
</reference>
<name>A0A453Q305_AEGTS</name>
<accession>A0A453Q305</accession>
<dbReference type="EnsemblPlants" id="AET6Gv20956300.7">
    <property type="protein sequence ID" value="AET6Gv20956300.7"/>
    <property type="gene ID" value="AET6Gv20956300"/>
</dbReference>
<reference evidence="1" key="3">
    <citation type="journal article" date="2017" name="Nature">
        <title>Genome sequence of the progenitor of the wheat D genome Aegilops tauschii.</title>
        <authorList>
            <person name="Luo M.C."/>
            <person name="Gu Y.Q."/>
            <person name="Puiu D."/>
            <person name="Wang H."/>
            <person name="Twardziok S.O."/>
            <person name="Deal K.R."/>
            <person name="Huo N."/>
            <person name="Zhu T."/>
            <person name="Wang L."/>
            <person name="Wang Y."/>
            <person name="McGuire P.E."/>
            <person name="Liu S."/>
            <person name="Long H."/>
            <person name="Ramasamy R.K."/>
            <person name="Rodriguez J.C."/>
            <person name="Van S.L."/>
            <person name="Yuan L."/>
            <person name="Wang Z."/>
            <person name="Xia Z."/>
            <person name="Xiao L."/>
            <person name="Anderson O.D."/>
            <person name="Ouyang S."/>
            <person name="Liang Y."/>
            <person name="Zimin A.V."/>
            <person name="Pertea G."/>
            <person name="Qi P."/>
            <person name="Bennetzen J.L."/>
            <person name="Dai X."/>
            <person name="Dawson M.W."/>
            <person name="Muller H.G."/>
            <person name="Kugler K."/>
            <person name="Rivarola-Duarte L."/>
            <person name="Spannagl M."/>
            <person name="Mayer K.F.X."/>
            <person name="Lu F.H."/>
            <person name="Bevan M.W."/>
            <person name="Leroy P."/>
            <person name="Li P."/>
            <person name="You F.M."/>
            <person name="Sun Q."/>
            <person name="Liu Z."/>
            <person name="Lyons E."/>
            <person name="Wicker T."/>
            <person name="Salzberg S.L."/>
            <person name="Devos K.M."/>
            <person name="Dvorak J."/>
        </authorList>
    </citation>
    <scope>NUCLEOTIDE SEQUENCE [LARGE SCALE GENOMIC DNA]</scope>
    <source>
        <strain evidence="1">cv. AL8/78</strain>
    </source>
</reference>